<sequence length="220" mass="23157">MNMSVGAAVDARTAGGRRRQQRGLRRAGQILDAAEELIAAFGVDAVGMNAIARQAGASPGTLYQYFPHKRAVFDGLLQRFAEELRSRTAVAPRVLDGRTGAATACAVDGVLRPVMTLAQSRPALLPLLRGAGVGGEPNALFQSLASRLTLVLVPDSSPRPPEPVSGELATRFLVQGVAVALRCDGLDARTAVLAQTRAAILASFEAATCHYPSQSLKLMR</sequence>
<proteinExistence type="predicted"/>
<evidence type="ECO:0000313" key="8">
    <source>
        <dbReference type="Proteomes" id="UP001501009"/>
    </source>
</evidence>
<evidence type="ECO:0000259" key="6">
    <source>
        <dbReference type="PROSITE" id="PS50977"/>
    </source>
</evidence>
<dbReference type="InterPro" id="IPR001647">
    <property type="entry name" value="HTH_TetR"/>
</dbReference>
<feature type="region of interest" description="Disordered" evidence="5">
    <location>
        <begin position="1"/>
        <end position="22"/>
    </location>
</feature>
<keyword evidence="2 4" id="KW-0238">DNA-binding</keyword>
<gene>
    <name evidence="7" type="ORF">GCM10022403_071480</name>
</gene>
<reference evidence="8" key="1">
    <citation type="journal article" date="2019" name="Int. J. Syst. Evol. Microbiol.">
        <title>The Global Catalogue of Microorganisms (GCM) 10K type strain sequencing project: providing services to taxonomists for standard genome sequencing and annotation.</title>
        <authorList>
            <consortium name="The Broad Institute Genomics Platform"/>
            <consortium name="The Broad Institute Genome Sequencing Center for Infectious Disease"/>
            <person name="Wu L."/>
            <person name="Ma J."/>
        </authorList>
    </citation>
    <scope>NUCLEOTIDE SEQUENCE [LARGE SCALE GENOMIC DNA]</scope>
    <source>
        <strain evidence="8">JCM 17138</strain>
    </source>
</reference>
<feature type="DNA-binding region" description="H-T-H motif" evidence="4">
    <location>
        <begin position="47"/>
        <end position="66"/>
    </location>
</feature>
<protein>
    <recommendedName>
        <fullName evidence="6">HTH tetR-type domain-containing protein</fullName>
    </recommendedName>
</protein>
<evidence type="ECO:0000256" key="1">
    <source>
        <dbReference type="ARBA" id="ARBA00023015"/>
    </source>
</evidence>
<dbReference type="Proteomes" id="UP001501009">
    <property type="component" value="Unassembled WGS sequence"/>
</dbReference>
<name>A0ABP7IVD9_9ACTN</name>
<dbReference type="InterPro" id="IPR050109">
    <property type="entry name" value="HTH-type_TetR-like_transc_reg"/>
</dbReference>
<evidence type="ECO:0000256" key="2">
    <source>
        <dbReference type="ARBA" id="ARBA00023125"/>
    </source>
</evidence>
<dbReference type="PANTHER" id="PTHR30055:SF234">
    <property type="entry name" value="HTH-TYPE TRANSCRIPTIONAL REGULATOR BETI"/>
    <property type="match status" value="1"/>
</dbReference>
<keyword evidence="3" id="KW-0804">Transcription</keyword>
<evidence type="ECO:0000256" key="5">
    <source>
        <dbReference type="SAM" id="MobiDB-lite"/>
    </source>
</evidence>
<dbReference type="InterPro" id="IPR009057">
    <property type="entry name" value="Homeodomain-like_sf"/>
</dbReference>
<organism evidence="7 8">
    <name type="scientific">Streptomyces coacervatus</name>
    <dbReference type="NCBI Taxonomy" id="647381"/>
    <lineage>
        <taxon>Bacteria</taxon>
        <taxon>Bacillati</taxon>
        <taxon>Actinomycetota</taxon>
        <taxon>Actinomycetes</taxon>
        <taxon>Kitasatosporales</taxon>
        <taxon>Streptomycetaceae</taxon>
        <taxon>Streptomyces</taxon>
    </lineage>
</organism>
<keyword evidence="1" id="KW-0805">Transcription regulation</keyword>
<dbReference type="Pfam" id="PF00440">
    <property type="entry name" value="TetR_N"/>
    <property type="match status" value="1"/>
</dbReference>
<evidence type="ECO:0000313" key="7">
    <source>
        <dbReference type="EMBL" id="GAA3827941.1"/>
    </source>
</evidence>
<keyword evidence="8" id="KW-1185">Reference proteome</keyword>
<dbReference type="Gene3D" id="1.10.357.10">
    <property type="entry name" value="Tetracycline Repressor, domain 2"/>
    <property type="match status" value="1"/>
</dbReference>
<dbReference type="EMBL" id="BAABDE010000028">
    <property type="protein sequence ID" value="GAA3827941.1"/>
    <property type="molecule type" value="Genomic_DNA"/>
</dbReference>
<feature type="domain" description="HTH tetR-type" evidence="6">
    <location>
        <begin position="24"/>
        <end position="84"/>
    </location>
</feature>
<evidence type="ECO:0000256" key="3">
    <source>
        <dbReference type="ARBA" id="ARBA00023163"/>
    </source>
</evidence>
<dbReference type="PRINTS" id="PR00455">
    <property type="entry name" value="HTHTETR"/>
</dbReference>
<dbReference type="SUPFAM" id="SSF46689">
    <property type="entry name" value="Homeodomain-like"/>
    <property type="match status" value="1"/>
</dbReference>
<dbReference type="PROSITE" id="PS50977">
    <property type="entry name" value="HTH_TETR_2"/>
    <property type="match status" value="1"/>
</dbReference>
<dbReference type="PANTHER" id="PTHR30055">
    <property type="entry name" value="HTH-TYPE TRANSCRIPTIONAL REGULATOR RUTR"/>
    <property type="match status" value="1"/>
</dbReference>
<accession>A0ABP7IVD9</accession>
<comment type="caution">
    <text evidence="7">The sequence shown here is derived from an EMBL/GenBank/DDBJ whole genome shotgun (WGS) entry which is preliminary data.</text>
</comment>
<evidence type="ECO:0000256" key="4">
    <source>
        <dbReference type="PROSITE-ProRule" id="PRU00335"/>
    </source>
</evidence>